<keyword evidence="7" id="KW-0032">Aminotransferase</keyword>
<keyword evidence="2" id="KW-0663">Pyridoxal phosphate</keyword>
<dbReference type="InterPro" id="IPR015422">
    <property type="entry name" value="PyrdxlP-dep_Trfase_small"/>
</dbReference>
<dbReference type="SUPFAM" id="SSF53383">
    <property type="entry name" value="PLP-dependent transferases"/>
    <property type="match status" value="1"/>
</dbReference>
<feature type="domain" description="HTH gntR-type" evidence="6">
    <location>
        <begin position="11"/>
        <end position="81"/>
    </location>
</feature>
<keyword evidence="5" id="KW-0804">Transcription</keyword>
<organism evidence="7 8">
    <name type="scientific">Anaerotruncus colihominis</name>
    <dbReference type="NCBI Taxonomy" id="169435"/>
    <lineage>
        <taxon>Bacteria</taxon>
        <taxon>Bacillati</taxon>
        <taxon>Bacillota</taxon>
        <taxon>Clostridia</taxon>
        <taxon>Eubacteriales</taxon>
        <taxon>Oscillospiraceae</taxon>
        <taxon>Anaerotruncus</taxon>
    </lineage>
</organism>
<dbReference type="Pfam" id="PF00155">
    <property type="entry name" value="Aminotran_1_2"/>
    <property type="match status" value="1"/>
</dbReference>
<evidence type="ECO:0000256" key="4">
    <source>
        <dbReference type="ARBA" id="ARBA00023125"/>
    </source>
</evidence>
<evidence type="ECO:0000256" key="2">
    <source>
        <dbReference type="ARBA" id="ARBA00022898"/>
    </source>
</evidence>
<dbReference type="SMART" id="SM00345">
    <property type="entry name" value="HTH_GNTR"/>
    <property type="match status" value="1"/>
</dbReference>
<dbReference type="Gene3D" id="3.90.1150.10">
    <property type="entry name" value="Aspartate Aminotransferase, domain 1"/>
    <property type="match status" value="1"/>
</dbReference>
<dbReference type="CDD" id="cd00609">
    <property type="entry name" value="AAT_like"/>
    <property type="match status" value="1"/>
</dbReference>
<sequence>MKLKIDKGSSIPIYKQIAREIEKKILWEELPSGYKLPAERRLAEEIGVHRNTIIKAYDVLIAKELCVVSREKPKGYFVKVPQESQEFGKRFFPLEKAFRYEFRKAEKRFNDIYWKSEPDEQIPFGGLIMDRRLNPVQGMEHVVSRIFNSSKVASTKEFLQETERLRENVRKLLTNQNIYVTTKNIQIFAESNQTITYLMIMYLREGDCIVAEAPMVPDNYSIFYNRCIEVITIPMDEDGMKMDLLEEALRERKPKFIYTQPNYHNPTGITMSLAKRQTLLRLANTYNVPVIEEDYQKDFVYSDHQIPSLYALDANKMVIYVDTFTLTFPYMMKIGYAVGPPDLMYMMGYALSVDETTIGGIGQYFLNEYIESGEFEKHIRCVQQVYSARLNLLCEELDKISDKGITYKKPKGGLLLWCTLENGINERELFRVAEEKGVLITPGWVFYDNSHSRKGHIRLCFSNVTDEQIRRGIALLGQALDECKRVKDRRREE</sequence>
<dbReference type="PANTHER" id="PTHR46577">
    <property type="entry name" value="HTH-TYPE TRANSCRIPTIONAL REGULATORY PROTEIN GABR"/>
    <property type="match status" value="1"/>
</dbReference>
<dbReference type="InterPro" id="IPR015421">
    <property type="entry name" value="PyrdxlP-dep_Trfase_major"/>
</dbReference>
<dbReference type="GO" id="GO:0008483">
    <property type="term" value="F:transaminase activity"/>
    <property type="evidence" value="ECO:0007669"/>
    <property type="project" value="UniProtKB-KW"/>
</dbReference>
<dbReference type="Proteomes" id="UP000446866">
    <property type="component" value="Unassembled WGS sequence"/>
</dbReference>
<keyword evidence="3" id="KW-0805">Transcription regulation</keyword>
<dbReference type="Pfam" id="PF00392">
    <property type="entry name" value="GntR"/>
    <property type="match status" value="1"/>
</dbReference>
<proteinExistence type="inferred from homology"/>
<dbReference type="GO" id="GO:0003677">
    <property type="term" value="F:DNA binding"/>
    <property type="evidence" value="ECO:0007669"/>
    <property type="project" value="UniProtKB-KW"/>
</dbReference>
<name>A0A845QN04_9FIRM</name>
<dbReference type="InterPro" id="IPR000524">
    <property type="entry name" value="Tscrpt_reg_HTH_GntR"/>
</dbReference>
<accession>A0A845QN04</accession>
<keyword evidence="8" id="KW-1185">Reference proteome</keyword>
<dbReference type="InterPro" id="IPR051446">
    <property type="entry name" value="HTH_trans_reg/aminotransferase"/>
</dbReference>
<dbReference type="CDD" id="cd07377">
    <property type="entry name" value="WHTH_GntR"/>
    <property type="match status" value="1"/>
</dbReference>
<comment type="caution">
    <text evidence="7">The sequence shown here is derived from an EMBL/GenBank/DDBJ whole genome shotgun (WGS) entry which is preliminary data.</text>
</comment>
<evidence type="ECO:0000313" key="7">
    <source>
        <dbReference type="EMBL" id="NBH62585.1"/>
    </source>
</evidence>
<dbReference type="Gene3D" id="1.10.10.10">
    <property type="entry name" value="Winged helix-like DNA-binding domain superfamily/Winged helix DNA-binding domain"/>
    <property type="match status" value="1"/>
</dbReference>
<evidence type="ECO:0000256" key="1">
    <source>
        <dbReference type="ARBA" id="ARBA00005384"/>
    </source>
</evidence>
<dbReference type="InterPro" id="IPR036390">
    <property type="entry name" value="WH_DNA-bd_sf"/>
</dbReference>
<evidence type="ECO:0000313" key="8">
    <source>
        <dbReference type="Proteomes" id="UP000446866"/>
    </source>
</evidence>
<dbReference type="GO" id="GO:0003700">
    <property type="term" value="F:DNA-binding transcription factor activity"/>
    <property type="evidence" value="ECO:0007669"/>
    <property type="project" value="InterPro"/>
</dbReference>
<dbReference type="InterPro" id="IPR036388">
    <property type="entry name" value="WH-like_DNA-bd_sf"/>
</dbReference>
<keyword evidence="4" id="KW-0238">DNA-binding</keyword>
<keyword evidence="7" id="KW-0808">Transferase</keyword>
<dbReference type="InterPro" id="IPR015424">
    <property type="entry name" value="PyrdxlP-dep_Trfase"/>
</dbReference>
<dbReference type="SUPFAM" id="SSF46785">
    <property type="entry name" value="Winged helix' DNA-binding domain"/>
    <property type="match status" value="1"/>
</dbReference>
<dbReference type="AlphaFoldDB" id="A0A845QN04"/>
<reference evidence="7 8" key="1">
    <citation type="submission" date="2018-08" db="EMBL/GenBank/DDBJ databases">
        <title>Murine metabolic-syndrome-specific gut microbial biobank.</title>
        <authorList>
            <person name="Liu C."/>
        </authorList>
    </citation>
    <scope>NUCLEOTIDE SEQUENCE [LARGE SCALE GENOMIC DNA]</scope>
    <source>
        <strain evidence="7 8">28</strain>
    </source>
</reference>
<dbReference type="Gene3D" id="3.40.640.10">
    <property type="entry name" value="Type I PLP-dependent aspartate aminotransferase-like (Major domain)"/>
    <property type="match status" value="1"/>
</dbReference>
<evidence type="ECO:0000259" key="6">
    <source>
        <dbReference type="PROSITE" id="PS50949"/>
    </source>
</evidence>
<dbReference type="EMBL" id="QXWK01000028">
    <property type="protein sequence ID" value="NBH62585.1"/>
    <property type="molecule type" value="Genomic_DNA"/>
</dbReference>
<dbReference type="PROSITE" id="PS50949">
    <property type="entry name" value="HTH_GNTR"/>
    <property type="match status" value="1"/>
</dbReference>
<evidence type="ECO:0000256" key="5">
    <source>
        <dbReference type="ARBA" id="ARBA00023163"/>
    </source>
</evidence>
<dbReference type="PANTHER" id="PTHR46577:SF2">
    <property type="entry name" value="TRANSCRIPTIONAL REGULATORY PROTEIN"/>
    <property type="match status" value="1"/>
</dbReference>
<protein>
    <submittedName>
        <fullName evidence="7">PLP-dependent aminotransferase family protein</fullName>
    </submittedName>
</protein>
<dbReference type="InterPro" id="IPR004839">
    <property type="entry name" value="Aminotransferase_I/II_large"/>
</dbReference>
<dbReference type="RefSeq" id="WP_160202872.1">
    <property type="nucleotide sequence ID" value="NZ_QXWK01000028.1"/>
</dbReference>
<gene>
    <name evidence="7" type="ORF">D0435_13090</name>
</gene>
<comment type="similarity">
    <text evidence="1">In the C-terminal section; belongs to the class-I pyridoxal-phosphate-dependent aminotransferase family.</text>
</comment>
<evidence type="ECO:0000256" key="3">
    <source>
        <dbReference type="ARBA" id="ARBA00023015"/>
    </source>
</evidence>
<dbReference type="GO" id="GO:0030170">
    <property type="term" value="F:pyridoxal phosphate binding"/>
    <property type="evidence" value="ECO:0007669"/>
    <property type="project" value="InterPro"/>
</dbReference>